<dbReference type="PANTHER" id="PTHR45695">
    <property type="entry name" value="LEUCOKININ RECEPTOR-RELATED"/>
    <property type="match status" value="1"/>
</dbReference>
<dbReference type="PRINTS" id="PR01064">
    <property type="entry name" value="OREXINR"/>
</dbReference>
<evidence type="ECO:0000256" key="7">
    <source>
        <dbReference type="ARBA" id="ARBA00023170"/>
    </source>
</evidence>
<reference evidence="12 13" key="1">
    <citation type="journal article" date="2019" name="Commun. Biol.">
        <title>The bagworm genome reveals a unique fibroin gene that provides high tensile strength.</title>
        <authorList>
            <person name="Kono N."/>
            <person name="Nakamura H."/>
            <person name="Ohtoshi R."/>
            <person name="Tomita M."/>
            <person name="Numata K."/>
            <person name="Arakawa K."/>
        </authorList>
    </citation>
    <scope>NUCLEOTIDE SEQUENCE [LARGE SCALE GENOMIC DNA]</scope>
</reference>
<keyword evidence="7 12" id="KW-0675">Receptor</keyword>
<evidence type="ECO:0000256" key="8">
    <source>
        <dbReference type="ARBA" id="ARBA00023224"/>
    </source>
</evidence>
<evidence type="ECO:0000256" key="5">
    <source>
        <dbReference type="ARBA" id="ARBA00023040"/>
    </source>
</evidence>
<evidence type="ECO:0000256" key="2">
    <source>
        <dbReference type="ARBA" id="ARBA00010663"/>
    </source>
</evidence>
<comment type="similarity">
    <text evidence="2">Belongs to the G-protein coupled receptor 1 family.</text>
</comment>
<evidence type="ECO:0000256" key="4">
    <source>
        <dbReference type="ARBA" id="ARBA00022989"/>
    </source>
</evidence>
<dbReference type="InterPro" id="IPR017452">
    <property type="entry name" value="GPCR_Rhodpsn_7TM"/>
</dbReference>
<dbReference type="STRING" id="151549.A0A4C1Y3I3"/>
<dbReference type="PANTHER" id="PTHR45695:SF15">
    <property type="entry name" value="OPSIN RH2"/>
    <property type="match status" value="1"/>
</dbReference>
<gene>
    <name evidence="12" type="primary">HCRTR2</name>
    <name evidence="12" type="ORF">EVAR_41594_1</name>
</gene>
<evidence type="ECO:0000313" key="13">
    <source>
        <dbReference type="Proteomes" id="UP000299102"/>
    </source>
</evidence>
<dbReference type="GO" id="GO:0016499">
    <property type="term" value="F:orexin receptor activity"/>
    <property type="evidence" value="ECO:0007669"/>
    <property type="project" value="InterPro"/>
</dbReference>
<feature type="chain" id="PRO_5020039012" evidence="10">
    <location>
        <begin position="27"/>
        <end position="367"/>
    </location>
</feature>
<dbReference type="InterPro" id="IPR000204">
    <property type="entry name" value="Orexin_rcpt"/>
</dbReference>
<evidence type="ECO:0000313" key="12">
    <source>
        <dbReference type="EMBL" id="GBP70448.1"/>
    </source>
</evidence>
<dbReference type="PROSITE" id="PS50262">
    <property type="entry name" value="G_PROTEIN_RECEP_F1_2"/>
    <property type="match status" value="1"/>
</dbReference>
<comment type="caution">
    <text evidence="12">The sequence shown here is derived from an EMBL/GenBank/DDBJ whole genome shotgun (WGS) entry which is preliminary data.</text>
</comment>
<evidence type="ECO:0000256" key="1">
    <source>
        <dbReference type="ARBA" id="ARBA00004141"/>
    </source>
</evidence>
<dbReference type="Proteomes" id="UP000299102">
    <property type="component" value="Unassembled WGS sequence"/>
</dbReference>
<dbReference type="AlphaFoldDB" id="A0A4C1Y3I3"/>
<dbReference type="GO" id="GO:0007631">
    <property type="term" value="P:feeding behavior"/>
    <property type="evidence" value="ECO:0007669"/>
    <property type="project" value="InterPro"/>
</dbReference>
<feature type="signal peptide" evidence="10">
    <location>
        <begin position="1"/>
        <end position="26"/>
    </location>
</feature>
<comment type="subcellular location">
    <subcellularLocation>
        <location evidence="1">Membrane</location>
        <topology evidence="1">Multi-pass membrane protein</topology>
    </subcellularLocation>
</comment>
<dbReference type="PRINTS" id="PR00237">
    <property type="entry name" value="GPCRRHODOPSN"/>
</dbReference>
<keyword evidence="13" id="KW-1185">Reference proteome</keyword>
<proteinExistence type="inferred from homology"/>
<dbReference type="InterPro" id="IPR000276">
    <property type="entry name" value="GPCR_Rhodpsn"/>
</dbReference>
<evidence type="ECO:0000256" key="9">
    <source>
        <dbReference type="SAM" id="Phobius"/>
    </source>
</evidence>
<feature type="transmembrane region" description="Helical" evidence="9">
    <location>
        <begin position="178"/>
        <end position="203"/>
    </location>
</feature>
<evidence type="ECO:0000256" key="3">
    <source>
        <dbReference type="ARBA" id="ARBA00022692"/>
    </source>
</evidence>
<sequence>MDDLRAKAFRIRTILIIMLLNTCVHSKNDVLMYKEKEGDDGKLDSESINDTIHFLDSYYKNNLINYILRDDNSNTNRVKKAIDEGGDSATTKRPPFLHWNETEYNLFNGTKEKDKETNTNNVAFEDYFQGYNDFSATDDPVLNYTIEPCVGDVEYCNYTKEEYMDMLNEYIFPQPYEWVLISTHAIVFVIGLIGNALVCIAVYRNHSMRTVTNYFIVNLAVADFMVILICLPPTVLWDVTETWFFGTAMCRIVLYFQSGNFHVKAKPRSSRPVRDKVDQDQHISSCDIVKDVGTENNTVLIEIIGVPENSKNLLHIVRIAVQKVEVPLRREDLDSVTQVGNRCPSVTSNPTEGGGKIPHPIVVRLLL</sequence>
<dbReference type="Pfam" id="PF00001">
    <property type="entry name" value="7tm_1"/>
    <property type="match status" value="1"/>
</dbReference>
<evidence type="ECO:0000259" key="11">
    <source>
        <dbReference type="PROSITE" id="PS50262"/>
    </source>
</evidence>
<dbReference type="Gene3D" id="1.20.1070.10">
    <property type="entry name" value="Rhodopsin 7-helix transmembrane proteins"/>
    <property type="match status" value="1"/>
</dbReference>
<keyword evidence="6 9" id="KW-0472">Membrane</keyword>
<dbReference type="EMBL" id="BGZK01001074">
    <property type="protein sequence ID" value="GBP70448.1"/>
    <property type="molecule type" value="Genomic_DNA"/>
</dbReference>
<evidence type="ECO:0000256" key="6">
    <source>
        <dbReference type="ARBA" id="ARBA00023136"/>
    </source>
</evidence>
<keyword evidence="10" id="KW-0732">Signal</keyword>
<accession>A0A4C1Y3I3</accession>
<name>A0A4C1Y3I3_EUMVA</name>
<dbReference type="SUPFAM" id="SSF81321">
    <property type="entry name" value="Family A G protein-coupled receptor-like"/>
    <property type="match status" value="1"/>
</dbReference>
<protein>
    <submittedName>
        <fullName evidence="12">Orexin receptor type 2</fullName>
    </submittedName>
</protein>
<keyword evidence="4 9" id="KW-1133">Transmembrane helix</keyword>
<keyword evidence="8" id="KW-0807">Transducer</keyword>
<dbReference type="OrthoDB" id="5987936at2759"/>
<dbReference type="GO" id="GO:0005886">
    <property type="term" value="C:plasma membrane"/>
    <property type="evidence" value="ECO:0007669"/>
    <property type="project" value="TreeGrafter"/>
</dbReference>
<organism evidence="12 13">
    <name type="scientific">Eumeta variegata</name>
    <name type="common">Bagworm moth</name>
    <name type="synonym">Eumeta japonica</name>
    <dbReference type="NCBI Taxonomy" id="151549"/>
    <lineage>
        <taxon>Eukaryota</taxon>
        <taxon>Metazoa</taxon>
        <taxon>Ecdysozoa</taxon>
        <taxon>Arthropoda</taxon>
        <taxon>Hexapoda</taxon>
        <taxon>Insecta</taxon>
        <taxon>Pterygota</taxon>
        <taxon>Neoptera</taxon>
        <taxon>Endopterygota</taxon>
        <taxon>Lepidoptera</taxon>
        <taxon>Glossata</taxon>
        <taxon>Ditrysia</taxon>
        <taxon>Tineoidea</taxon>
        <taxon>Psychidae</taxon>
        <taxon>Oiketicinae</taxon>
        <taxon>Eumeta</taxon>
    </lineage>
</organism>
<keyword evidence="3 9" id="KW-0812">Transmembrane</keyword>
<keyword evidence="5" id="KW-0297">G-protein coupled receptor</keyword>
<evidence type="ECO:0000256" key="10">
    <source>
        <dbReference type="SAM" id="SignalP"/>
    </source>
</evidence>
<feature type="transmembrane region" description="Helical" evidence="9">
    <location>
        <begin position="215"/>
        <end position="237"/>
    </location>
</feature>
<feature type="domain" description="G-protein coupled receptors family 1 profile" evidence="11">
    <location>
        <begin position="194"/>
        <end position="256"/>
    </location>
</feature>